<dbReference type="PANTHER" id="PTHR33603:SF1">
    <property type="entry name" value="RIBOSOMAL RNA LARGE SUBUNIT METHYLTRANSFERASE H"/>
    <property type="match status" value="1"/>
</dbReference>
<keyword evidence="5" id="KW-0698">rRNA processing</keyword>
<evidence type="ECO:0000256" key="1">
    <source>
        <dbReference type="ARBA" id="ARBA00022603"/>
    </source>
</evidence>
<comment type="subcellular location">
    <subcellularLocation>
        <location evidence="5">Cytoplasm</location>
    </subcellularLocation>
</comment>
<evidence type="ECO:0000256" key="2">
    <source>
        <dbReference type="ARBA" id="ARBA00022679"/>
    </source>
</evidence>
<dbReference type="HAMAP" id="MF_00658">
    <property type="entry name" value="23SrRNA_methyltr_H"/>
    <property type="match status" value="1"/>
</dbReference>
<gene>
    <name evidence="5 6" type="primary">rlmH</name>
    <name evidence="6" type="ORF">GETHOR_01450</name>
</gene>
<dbReference type="CDD" id="cd18081">
    <property type="entry name" value="RlmH-like"/>
    <property type="match status" value="1"/>
</dbReference>
<feature type="binding site" evidence="5">
    <location>
        <begin position="120"/>
        <end position="125"/>
    </location>
    <ligand>
        <name>S-adenosyl-L-methionine</name>
        <dbReference type="ChEBI" id="CHEBI:59789"/>
    </ligand>
</feature>
<dbReference type="PANTHER" id="PTHR33603">
    <property type="entry name" value="METHYLTRANSFERASE"/>
    <property type="match status" value="1"/>
</dbReference>
<comment type="function">
    <text evidence="5">Specifically methylates the pseudouridine at position 1915 (m3Psi1915) in 23S rRNA.</text>
</comment>
<dbReference type="EC" id="2.1.1.177" evidence="5"/>
<comment type="subunit">
    <text evidence="5">Homodimer.</text>
</comment>
<accession>A0ABN6UV22</accession>
<name>A0ABN6UV22_9BACT</name>
<evidence type="ECO:0000313" key="7">
    <source>
        <dbReference type="Proteomes" id="UP001242010"/>
    </source>
</evidence>
<reference evidence="7" key="1">
    <citation type="journal article" date="2023" name="Int. J. Syst. Evol. Microbiol.">
        <title>Mesoterricola silvestris gen. nov., sp. nov., Mesoterricola sediminis sp. nov., Geothrix oryzae sp. nov., Geothrix edaphica sp. nov., Geothrix rubra sp. nov., and Geothrix limicola sp. nov., six novel members of Acidobacteriota isolated from soils.</title>
        <authorList>
            <person name="Itoh H."/>
            <person name="Sugisawa Y."/>
            <person name="Mise K."/>
            <person name="Xu Z."/>
            <person name="Kuniyasu M."/>
            <person name="Ushijima N."/>
            <person name="Kawano K."/>
            <person name="Kobayashi E."/>
            <person name="Shiratori Y."/>
            <person name="Masuda Y."/>
            <person name="Senoo K."/>
        </authorList>
    </citation>
    <scope>NUCLEOTIDE SEQUENCE [LARGE SCALE GENOMIC DNA]</scope>
    <source>
        <strain evidence="7">Red222</strain>
    </source>
</reference>
<evidence type="ECO:0000256" key="4">
    <source>
        <dbReference type="ARBA" id="ARBA00038303"/>
    </source>
</evidence>
<comment type="catalytic activity">
    <reaction evidence="5">
        <text>pseudouridine(1915) in 23S rRNA + S-adenosyl-L-methionine = N(3)-methylpseudouridine(1915) in 23S rRNA + S-adenosyl-L-homocysteine + H(+)</text>
        <dbReference type="Rhea" id="RHEA:42752"/>
        <dbReference type="Rhea" id="RHEA-COMP:10221"/>
        <dbReference type="Rhea" id="RHEA-COMP:10222"/>
        <dbReference type="ChEBI" id="CHEBI:15378"/>
        <dbReference type="ChEBI" id="CHEBI:57856"/>
        <dbReference type="ChEBI" id="CHEBI:59789"/>
        <dbReference type="ChEBI" id="CHEBI:65314"/>
        <dbReference type="ChEBI" id="CHEBI:74486"/>
        <dbReference type="EC" id="2.1.1.177"/>
    </reaction>
</comment>
<dbReference type="InterPro" id="IPR029026">
    <property type="entry name" value="tRNA_m1G_MTases_N"/>
</dbReference>
<keyword evidence="5" id="KW-0963">Cytoplasm</keyword>
<evidence type="ECO:0000256" key="3">
    <source>
        <dbReference type="ARBA" id="ARBA00022691"/>
    </source>
</evidence>
<proteinExistence type="inferred from homology"/>
<comment type="similarity">
    <text evidence="4 5">Belongs to the RNA methyltransferase RlmH family.</text>
</comment>
<dbReference type="Proteomes" id="UP001242010">
    <property type="component" value="Chromosome"/>
</dbReference>
<dbReference type="Gene3D" id="3.40.1280.10">
    <property type="match status" value="1"/>
</dbReference>
<dbReference type="InterPro" id="IPR003742">
    <property type="entry name" value="RlmH-like"/>
</dbReference>
<evidence type="ECO:0000256" key="5">
    <source>
        <dbReference type="HAMAP-Rule" id="MF_00658"/>
    </source>
</evidence>
<keyword evidence="2 5" id="KW-0808">Transferase</keyword>
<dbReference type="RefSeq" id="WP_286354670.1">
    <property type="nucleotide sequence ID" value="NZ_AP027079.1"/>
</dbReference>
<evidence type="ECO:0000313" key="6">
    <source>
        <dbReference type="EMBL" id="BDU68044.1"/>
    </source>
</evidence>
<keyword evidence="3 5" id="KW-0949">S-adenosyl-L-methionine</keyword>
<dbReference type="SUPFAM" id="SSF75217">
    <property type="entry name" value="alpha/beta knot"/>
    <property type="match status" value="1"/>
</dbReference>
<keyword evidence="1 5" id="KW-0489">Methyltransferase</keyword>
<feature type="binding site" evidence="5">
    <location>
        <position position="70"/>
    </location>
    <ligand>
        <name>S-adenosyl-L-methionine</name>
        <dbReference type="ChEBI" id="CHEBI:59789"/>
    </ligand>
</feature>
<sequence length="152" mass="17516">MYPISLIAFGRLRLDPCRDLERHYLDMLRPYARLEVTELTEGKGDPARQLREEAERLRPKLKAVKCPVLLTPEGKLRDSEALAKWLGERMDRGDSLAFALGSSHGFDPGLKAEIREQLSLSPLTFPHELSRVMLLEQLYRAFTILRGKEYHK</sequence>
<dbReference type="EMBL" id="AP027079">
    <property type="protein sequence ID" value="BDU68044.1"/>
    <property type="molecule type" value="Genomic_DNA"/>
</dbReference>
<dbReference type="InterPro" id="IPR029028">
    <property type="entry name" value="Alpha/beta_knot_MTases"/>
</dbReference>
<dbReference type="Pfam" id="PF02590">
    <property type="entry name" value="SPOUT_MTase"/>
    <property type="match status" value="1"/>
</dbReference>
<keyword evidence="7" id="KW-1185">Reference proteome</keyword>
<protein>
    <recommendedName>
        <fullName evidence="5">Ribosomal RNA large subunit methyltransferase H</fullName>
        <ecNumber evidence="5">2.1.1.177</ecNumber>
    </recommendedName>
    <alternativeName>
        <fullName evidence="5">23S rRNA (pseudouridine1915-N3)-methyltransferase</fullName>
    </alternativeName>
    <alternativeName>
        <fullName evidence="5">23S rRNA m3Psi1915 methyltransferase</fullName>
    </alternativeName>
    <alternativeName>
        <fullName evidence="5">rRNA (pseudouridine-N3-)-methyltransferase RlmH</fullName>
    </alternativeName>
</protein>
<organism evidence="6 7">
    <name type="scientific">Geothrix oryzae</name>
    <dbReference type="NCBI Taxonomy" id="2927975"/>
    <lineage>
        <taxon>Bacteria</taxon>
        <taxon>Pseudomonadati</taxon>
        <taxon>Acidobacteriota</taxon>
        <taxon>Holophagae</taxon>
        <taxon>Holophagales</taxon>
        <taxon>Holophagaceae</taxon>
        <taxon>Geothrix</taxon>
    </lineage>
</organism>
<dbReference type="PIRSF" id="PIRSF004505">
    <property type="entry name" value="MT_bac"/>
    <property type="match status" value="1"/>
</dbReference>
<feature type="binding site" evidence="5">
    <location>
        <position position="101"/>
    </location>
    <ligand>
        <name>S-adenosyl-L-methionine</name>
        <dbReference type="ChEBI" id="CHEBI:59789"/>
    </ligand>
</feature>